<accession>A0A0F8ZW51</accession>
<organism evidence="1">
    <name type="scientific">marine sediment metagenome</name>
    <dbReference type="NCBI Taxonomy" id="412755"/>
    <lineage>
        <taxon>unclassified sequences</taxon>
        <taxon>metagenomes</taxon>
        <taxon>ecological metagenomes</taxon>
    </lineage>
</organism>
<reference evidence="1" key="1">
    <citation type="journal article" date="2015" name="Nature">
        <title>Complex archaea that bridge the gap between prokaryotes and eukaryotes.</title>
        <authorList>
            <person name="Spang A."/>
            <person name="Saw J.H."/>
            <person name="Jorgensen S.L."/>
            <person name="Zaremba-Niedzwiedzka K."/>
            <person name="Martijn J."/>
            <person name="Lind A.E."/>
            <person name="van Eijk R."/>
            <person name="Schleper C."/>
            <person name="Guy L."/>
            <person name="Ettema T.J."/>
        </authorList>
    </citation>
    <scope>NUCLEOTIDE SEQUENCE</scope>
</reference>
<gene>
    <name evidence="1" type="ORF">LCGC14_2921950</name>
</gene>
<proteinExistence type="predicted"/>
<evidence type="ECO:0000313" key="1">
    <source>
        <dbReference type="EMBL" id="KKK70639.1"/>
    </source>
</evidence>
<protein>
    <submittedName>
        <fullName evidence="1">Uncharacterized protein</fullName>
    </submittedName>
</protein>
<name>A0A0F8ZW51_9ZZZZ</name>
<comment type="caution">
    <text evidence="1">The sequence shown here is derived from an EMBL/GenBank/DDBJ whole genome shotgun (WGS) entry which is preliminary data.</text>
</comment>
<dbReference type="EMBL" id="LAZR01058098">
    <property type="protein sequence ID" value="KKK70639.1"/>
    <property type="molecule type" value="Genomic_DNA"/>
</dbReference>
<dbReference type="AlphaFoldDB" id="A0A0F8ZW51"/>
<sequence length="47" mass="5559">MKSKIKTNTEVKLKFDYNELKIVYSKLVSYCGFDPKNFLEIQLQILS</sequence>